<name>A0A015ICZ6_RHIIW</name>
<proteinExistence type="predicted"/>
<accession>A0A015ICZ6</accession>
<evidence type="ECO:0000313" key="2">
    <source>
        <dbReference type="Proteomes" id="UP000022910"/>
    </source>
</evidence>
<dbReference type="Proteomes" id="UP000022910">
    <property type="component" value="Unassembled WGS sequence"/>
</dbReference>
<gene>
    <name evidence="1" type="ORF">RirG_259060</name>
</gene>
<keyword evidence="2" id="KW-1185">Reference proteome</keyword>
<organism evidence="1 2">
    <name type="scientific">Rhizophagus irregularis (strain DAOM 197198w)</name>
    <name type="common">Glomus intraradices</name>
    <dbReference type="NCBI Taxonomy" id="1432141"/>
    <lineage>
        <taxon>Eukaryota</taxon>
        <taxon>Fungi</taxon>
        <taxon>Fungi incertae sedis</taxon>
        <taxon>Mucoromycota</taxon>
        <taxon>Glomeromycotina</taxon>
        <taxon>Glomeromycetes</taxon>
        <taxon>Glomerales</taxon>
        <taxon>Glomeraceae</taxon>
        <taxon>Rhizophagus</taxon>
    </lineage>
</organism>
<protein>
    <submittedName>
        <fullName evidence="1">Uncharacterized protein</fullName>
    </submittedName>
</protein>
<dbReference type="AlphaFoldDB" id="A0A015ICZ6"/>
<comment type="caution">
    <text evidence="1">The sequence shown here is derived from an EMBL/GenBank/DDBJ whole genome shotgun (WGS) entry which is preliminary data.</text>
</comment>
<evidence type="ECO:0000313" key="1">
    <source>
        <dbReference type="EMBL" id="EXX51745.1"/>
    </source>
</evidence>
<reference evidence="1 2" key="1">
    <citation type="submission" date="2014-02" db="EMBL/GenBank/DDBJ databases">
        <title>Single nucleus genome sequencing reveals high similarity among nuclei of an endomycorrhizal fungus.</title>
        <authorList>
            <person name="Lin K."/>
            <person name="Geurts R."/>
            <person name="Zhang Z."/>
            <person name="Limpens E."/>
            <person name="Saunders D.G."/>
            <person name="Mu D."/>
            <person name="Pang E."/>
            <person name="Cao H."/>
            <person name="Cha H."/>
            <person name="Lin T."/>
            <person name="Zhou Q."/>
            <person name="Shang Y."/>
            <person name="Li Y."/>
            <person name="Ivanov S."/>
            <person name="Sharma T."/>
            <person name="Velzen R.V."/>
            <person name="Ruijter N.D."/>
            <person name="Aanen D.K."/>
            <person name="Win J."/>
            <person name="Kamoun S."/>
            <person name="Bisseling T."/>
            <person name="Huang S."/>
        </authorList>
    </citation>
    <scope>NUCLEOTIDE SEQUENCE [LARGE SCALE GENOMIC DNA]</scope>
    <source>
        <strain evidence="2">DAOM197198w</strain>
    </source>
</reference>
<dbReference type="EMBL" id="JEMT01029620">
    <property type="protein sequence ID" value="EXX51745.1"/>
    <property type="molecule type" value="Genomic_DNA"/>
</dbReference>
<dbReference type="HOGENOM" id="CLU_3051627_0_0_1"/>
<sequence length="54" mass="6847">MFWNHTELTKWPKQDAKKRPKLNSYMMVMMWTNDDDLFNYIKKTYNDEKYTWYG</sequence>